<dbReference type="NCBIfam" id="TIGR01428">
    <property type="entry name" value="HAD_type_II"/>
    <property type="match status" value="1"/>
</dbReference>
<evidence type="ECO:0000256" key="2">
    <source>
        <dbReference type="ARBA" id="ARBA00022801"/>
    </source>
</evidence>
<dbReference type="Pfam" id="PF00702">
    <property type="entry name" value="Hydrolase"/>
    <property type="match status" value="1"/>
</dbReference>
<dbReference type="SFLD" id="SFLDG01135">
    <property type="entry name" value="C1.5.6:_HAD__Beta-PGM__Phospha"/>
    <property type="match status" value="1"/>
</dbReference>
<dbReference type="Gene3D" id="1.10.150.240">
    <property type="entry name" value="Putative phosphatase, domain 2"/>
    <property type="match status" value="1"/>
</dbReference>
<sequence>MATTTVIFDAYGTLFDVAAPAREAASAPGGEALAEVWEDLARLWRDKQLDYTWLRAAAGRHADFRTVTEESLDWTLASLGLEEPGLRATLLGLYDRLAAFPEVPDVLAALKARGLATGILSNGTPQMLASAVEAAGIGGHLDAVLSAEDAGIYKPAAAVYALVGRHFGCAPVEVLFVSSNGWDAAAASGYGFTSVWVNRAGAPRERLWAAPEHELTDLTPLPEIA</sequence>
<dbReference type="SFLD" id="SFLDG01129">
    <property type="entry name" value="C1.5:_HAD__Beta-PGM__Phosphata"/>
    <property type="match status" value="1"/>
</dbReference>
<comment type="function">
    <text evidence="3">Catalyzes the hydrolytic dehalogenation of small (S)-2-haloalkanoic acids to yield the corresponding (R)-2-hydroxyalkanoic acids.</text>
</comment>
<comment type="catalytic activity">
    <reaction evidence="3">
        <text>an (S)-2-haloacid + H2O = a (2R)-2-hydroxycarboxylate + a halide anion + H(+)</text>
        <dbReference type="Rhea" id="RHEA:11192"/>
        <dbReference type="ChEBI" id="CHEBI:15377"/>
        <dbReference type="ChEBI" id="CHEBI:15378"/>
        <dbReference type="ChEBI" id="CHEBI:16042"/>
        <dbReference type="ChEBI" id="CHEBI:58314"/>
        <dbReference type="ChEBI" id="CHEBI:137405"/>
        <dbReference type="EC" id="3.8.1.2"/>
    </reaction>
</comment>
<evidence type="ECO:0000256" key="1">
    <source>
        <dbReference type="ARBA" id="ARBA00008106"/>
    </source>
</evidence>
<dbReference type="RefSeq" id="WP_163894101.1">
    <property type="nucleotide sequence ID" value="NZ_JAAGAB010000003.1"/>
</dbReference>
<dbReference type="GO" id="GO:0018784">
    <property type="term" value="F:(S)-2-haloacid dehalogenase activity"/>
    <property type="evidence" value="ECO:0007669"/>
    <property type="project" value="UniProtKB-UniRule"/>
</dbReference>
<dbReference type="SFLD" id="SFLDS00003">
    <property type="entry name" value="Haloacid_Dehalogenase"/>
    <property type="match status" value="1"/>
</dbReference>
<proteinExistence type="inferred from homology"/>
<protein>
    <recommendedName>
        <fullName evidence="3">(S)-2-haloacid dehalogenase</fullName>
        <ecNumber evidence="3">3.8.1.2</ecNumber>
    </recommendedName>
    <alternativeName>
        <fullName evidence="3">2-haloalkanoic acid dehalogenase</fullName>
    </alternativeName>
    <alternativeName>
        <fullName evidence="3">Halocarboxylic acid halidohydrolase</fullName>
    </alternativeName>
    <alternativeName>
        <fullName evidence="3">L-2-haloacid dehalogenase</fullName>
    </alternativeName>
</protein>
<gene>
    <name evidence="4" type="ORF">GZA08_12340</name>
</gene>
<accession>A0A6B2JZS2</accession>
<comment type="similarity">
    <text evidence="1 3">Belongs to the HAD-like hydrolase superfamily. S-2-haloalkanoic acid dehalogenase family.</text>
</comment>
<evidence type="ECO:0000256" key="3">
    <source>
        <dbReference type="RuleBase" id="RU368077"/>
    </source>
</evidence>
<dbReference type="InterPro" id="IPR023214">
    <property type="entry name" value="HAD_sf"/>
</dbReference>
<name>A0A6B2JZS2_9RHOB</name>
<dbReference type="Gene3D" id="3.40.50.1000">
    <property type="entry name" value="HAD superfamily/HAD-like"/>
    <property type="match status" value="1"/>
</dbReference>
<dbReference type="PRINTS" id="PR00413">
    <property type="entry name" value="HADHALOGNASE"/>
</dbReference>
<dbReference type="InterPro" id="IPR023198">
    <property type="entry name" value="PGP-like_dom2"/>
</dbReference>
<dbReference type="CDD" id="cd02588">
    <property type="entry name" value="HAD_L2-DEX"/>
    <property type="match status" value="1"/>
</dbReference>
<reference evidence="4 5" key="1">
    <citation type="submission" date="2020-02" db="EMBL/GenBank/DDBJ databases">
        <title>Pseudoroseicyclus tamarix, sp. nov., isolated from offshore sediment of a Tamarix chinensis forest.</title>
        <authorList>
            <person name="Gai Y."/>
        </authorList>
    </citation>
    <scope>NUCLEOTIDE SEQUENCE [LARGE SCALE GENOMIC DNA]</scope>
    <source>
        <strain evidence="4 5">CLL3-39</strain>
    </source>
</reference>
<comment type="caution">
    <text evidence="4">The sequence shown here is derived from an EMBL/GenBank/DDBJ whole genome shotgun (WGS) entry which is preliminary data.</text>
</comment>
<dbReference type="InterPro" id="IPR006439">
    <property type="entry name" value="HAD-SF_hydro_IA"/>
</dbReference>
<dbReference type="InterPro" id="IPR036412">
    <property type="entry name" value="HAD-like_sf"/>
</dbReference>
<dbReference type="PANTHER" id="PTHR43316:SF3">
    <property type="entry name" value="HALOACID DEHALOGENASE, TYPE II (AFU_ORTHOLOGUE AFUA_2G07750)-RELATED"/>
    <property type="match status" value="1"/>
</dbReference>
<dbReference type="InterPro" id="IPR051540">
    <property type="entry name" value="S-2-haloacid_dehalogenase"/>
</dbReference>
<dbReference type="EC" id="3.8.1.2" evidence="3"/>
<dbReference type="NCBIfam" id="TIGR01493">
    <property type="entry name" value="HAD-SF-IA-v2"/>
    <property type="match status" value="1"/>
</dbReference>
<dbReference type="Proteomes" id="UP000474757">
    <property type="component" value="Unassembled WGS sequence"/>
</dbReference>
<dbReference type="InterPro" id="IPR006328">
    <property type="entry name" value="2-HAD"/>
</dbReference>
<dbReference type="EMBL" id="JAAGAB010000003">
    <property type="protein sequence ID" value="NDV01754.1"/>
    <property type="molecule type" value="Genomic_DNA"/>
</dbReference>
<evidence type="ECO:0000313" key="4">
    <source>
        <dbReference type="EMBL" id="NDV01754.1"/>
    </source>
</evidence>
<organism evidence="4 5">
    <name type="scientific">Pseudoroseicyclus tamaricis</name>
    <dbReference type="NCBI Taxonomy" id="2705421"/>
    <lineage>
        <taxon>Bacteria</taxon>
        <taxon>Pseudomonadati</taxon>
        <taxon>Pseudomonadota</taxon>
        <taxon>Alphaproteobacteria</taxon>
        <taxon>Rhodobacterales</taxon>
        <taxon>Paracoccaceae</taxon>
        <taxon>Pseudoroseicyclus</taxon>
    </lineage>
</organism>
<keyword evidence="5" id="KW-1185">Reference proteome</keyword>
<keyword evidence="2 3" id="KW-0378">Hydrolase</keyword>
<evidence type="ECO:0000313" key="5">
    <source>
        <dbReference type="Proteomes" id="UP000474757"/>
    </source>
</evidence>
<dbReference type="PANTHER" id="PTHR43316">
    <property type="entry name" value="HYDROLASE, HALOACID DELAHOGENASE-RELATED"/>
    <property type="match status" value="1"/>
</dbReference>
<dbReference type="SUPFAM" id="SSF56784">
    <property type="entry name" value="HAD-like"/>
    <property type="match status" value="1"/>
</dbReference>
<dbReference type="AlphaFoldDB" id="A0A6B2JZS2"/>
<dbReference type="SFLD" id="SFLDF00045">
    <property type="entry name" value="2-haloacid_dehalogenase"/>
    <property type="match status" value="1"/>
</dbReference>